<dbReference type="Pfam" id="PF01136">
    <property type="entry name" value="Peptidase_U32"/>
    <property type="match status" value="2"/>
</dbReference>
<dbReference type="PANTHER" id="PTHR30217:SF10">
    <property type="entry name" value="23S RRNA 5-HYDROXYCYTIDINE C2501 SYNTHASE"/>
    <property type="match status" value="1"/>
</dbReference>
<dbReference type="InterPro" id="IPR051454">
    <property type="entry name" value="RNA/ubiquinone_mod_enzymes"/>
</dbReference>
<accession>A0ABP9V676</accession>
<protein>
    <recommendedName>
        <fullName evidence="1">Peptidase U32 collagenase domain-containing protein</fullName>
    </recommendedName>
</protein>
<organism evidence="2 3">
    <name type="scientific">Deinococcus xinjiangensis</name>
    <dbReference type="NCBI Taxonomy" id="457454"/>
    <lineage>
        <taxon>Bacteria</taxon>
        <taxon>Thermotogati</taxon>
        <taxon>Deinococcota</taxon>
        <taxon>Deinococci</taxon>
        <taxon>Deinococcales</taxon>
        <taxon>Deinococcaceae</taxon>
        <taxon>Deinococcus</taxon>
    </lineage>
</organism>
<proteinExistence type="predicted"/>
<dbReference type="Proteomes" id="UP001458946">
    <property type="component" value="Unassembled WGS sequence"/>
</dbReference>
<dbReference type="InterPro" id="IPR001539">
    <property type="entry name" value="Peptidase_U32"/>
</dbReference>
<dbReference type="RefSeq" id="WP_434781485.1">
    <property type="nucleotide sequence ID" value="NZ_BAABRN010000004.1"/>
</dbReference>
<evidence type="ECO:0000313" key="2">
    <source>
        <dbReference type="EMBL" id="GAA5500777.1"/>
    </source>
</evidence>
<comment type="caution">
    <text evidence="2">The sequence shown here is derived from an EMBL/GenBank/DDBJ whole genome shotgun (WGS) entry which is preliminary data.</text>
</comment>
<name>A0ABP9V676_9DEIO</name>
<evidence type="ECO:0000259" key="1">
    <source>
        <dbReference type="Pfam" id="PF12392"/>
    </source>
</evidence>
<sequence>MPRPRLTVKPEVMSPVGGEAQLRAAVEAGADAVFFGVNPLQRGLGQTGRADGTGAAQKLGFHARAKVGFEAEALPEIMRGLHARGVMGFVTFNVLVFDRELREAERQLIHLAESGVDALIVQDHGIARLAQQICPDLPIHGSTQMSITSAEGAEFARRFGASRVVLGRELSLRDIERIANQTDMELETFVHGALCVSYSGQCFSSEAWGGRSANRGQCAQACRLPYEMIVDGLKRDLGDARYLLSPGDLYALHQVPELVRIGVNCLKIEGRYKDAEFVALTTAAYRKAVDEAWAGLPLSVTAQEEQDLEQVYSRGLGPHFMSGTDHQKVVRGRAPRHRGVRVGTVTGLTERGVLVELEQEVRAGDGLVFDPANWRTPEGREEGGFVYQVNEAEGRAQRAEGKNSRLRVVELRFGRGAVDPARVRVGDPVWRTQDPTLVARVKPLLEAGDPLYTRPIDAFFVGRVGEVPALTLTDELGHTVTALGDAPLSEARNRALDADGLSEQLGKLGGTGYHLRDLQTELVGAGFLPVSALNALRREAVTLLTEARRLAPARQIAPKLTAALAGTLAGAAAPAASTSKLHVLVRTPEQLDAALAEQPDSITLDYLELYGLKPSVEKVRAAGIPVRVASPRILKPTEQNLQKFLLGLEAGILVRSGGLLEGLQAEQVAPHPTSPSGEGKTPELTGDFSLNAANVLTARALLDLGLSRLTPTHDLNAAQIAELAGLVGPERLEVIAYQHLPVFHTEHCVFCRFLSSGTDYTNCGHPCESHKIALRDERGVSHPVMADVGCRNTVFEGRPQVAAAHLSTWLQAGLRDFRLEFVHESPEQVAAVTQAHRAYLSGEISSAELEKRLAAVSDQGVTEGSLFVPEGFEVLPALPML</sequence>
<keyword evidence="3" id="KW-1185">Reference proteome</keyword>
<dbReference type="EMBL" id="BAABRN010000004">
    <property type="protein sequence ID" value="GAA5500777.1"/>
    <property type="molecule type" value="Genomic_DNA"/>
</dbReference>
<reference evidence="2 3" key="1">
    <citation type="submission" date="2024-02" db="EMBL/GenBank/DDBJ databases">
        <title>Deinococcus xinjiangensis NBRC 107630.</title>
        <authorList>
            <person name="Ichikawa N."/>
            <person name="Katano-Makiyama Y."/>
            <person name="Hidaka K."/>
        </authorList>
    </citation>
    <scope>NUCLEOTIDE SEQUENCE [LARGE SCALE GENOMIC DNA]</scope>
    <source>
        <strain evidence="2 3">NBRC 107630</strain>
    </source>
</reference>
<dbReference type="Pfam" id="PF12392">
    <property type="entry name" value="DUF3656"/>
    <property type="match status" value="1"/>
</dbReference>
<gene>
    <name evidence="2" type="ORF">Dxin01_00502</name>
</gene>
<dbReference type="PANTHER" id="PTHR30217">
    <property type="entry name" value="PEPTIDASE U32 FAMILY"/>
    <property type="match status" value="1"/>
</dbReference>
<evidence type="ECO:0000313" key="3">
    <source>
        <dbReference type="Proteomes" id="UP001458946"/>
    </source>
</evidence>
<dbReference type="InterPro" id="IPR020988">
    <property type="entry name" value="Pept_U32_collagenase"/>
</dbReference>
<feature type="domain" description="Peptidase U32 collagenase" evidence="1">
    <location>
        <begin position="429"/>
        <end position="548"/>
    </location>
</feature>